<evidence type="ECO:0000259" key="19">
    <source>
        <dbReference type="Pfam" id="PF24951"/>
    </source>
</evidence>
<dbReference type="GO" id="GO:0051301">
    <property type="term" value="P:cell division"/>
    <property type="evidence" value="ECO:0007669"/>
    <property type="project" value="UniProtKB-KW"/>
</dbReference>
<evidence type="ECO:0000313" key="21">
    <source>
        <dbReference type="EMBL" id="KRZ42578.1"/>
    </source>
</evidence>
<dbReference type="PRINTS" id="PR00320">
    <property type="entry name" value="GPROTEINBRPT"/>
</dbReference>
<dbReference type="Gene3D" id="2.130.10.10">
    <property type="entry name" value="YVTN repeat-like/Quinoprotein amine dehydrogenase"/>
    <property type="match status" value="1"/>
</dbReference>
<accession>A0A0V1K5V1</accession>
<dbReference type="InterPro" id="IPR039182">
    <property type="entry name" value="Pop1"/>
</dbReference>
<dbReference type="Proteomes" id="UP000054632">
    <property type="component" value="Unassembled WGS sequence"/>
</dbReference>
<evidence type="ECO:0000259" key="18">
    <source>
        <dbReference type="Pfam" id="PF22770"/>
    </source>
</evidence>
<dbReference type="InterPro" id="IPR020472">
    <property type="entry name" value="WD40_PAC1"/>
</dbReference>
<dbReference type="SUPFAM" id="SSF109925">
    <property type="entry name" value="Lissencephaly-1 protein (Lis-1, PAF-AH alpha) N-terminal domain"/>
    <property type="match status" value="1"/>
</dbReference>
<dbReference type="Pfam" id="PF22770">
    <property type="entry name" value="POP1_C"/>
    <property type="match status" value="1"/>
</dbReference>
<gene>
    <name evidence="21" type="primary">C05D11.9</name>
    <name evidence="20" type="ORF">T4A_10234</name>
    <name evidence="21" type="ORF">T4C_5142</name>
</gene>
<keyword evidence="2 14" id="KW-0813">Transport</keyword>
<dbReference type="EMBL" id="JYDV01000013">
    <property type="protein sequence ID" value="KRZ42578.1"/>
    <property type="molecule type" value="Genomic_DNA"/>
</dbReference>
<comment type="subcellular location">
    <subcellularLocation>
        <location evidence="14">Cytoplasm</location>
        <location evidence="14">Cytoskeleton</location>
    </subcellularLocation>
    <subcellularLocation>
        <location evidence="14">Cytoplasm</location>
        <location evidence="14">Cytoskeleton</location>
        <location evidence="14">Microtubule organizing center</location>
        <location evidence="14">Centrosome</location>
    </subcellularLocation>
    <subcellularLocation>
        <location evidence="1">Nucleus</location>
    </subcellularLocation>
    <text evidence="14">Localizes to the plus end of microtubules and to the centrosome.</text>
</comment>
<dbReference type="GO" id="GO:0070840">
    <property type="term" value="F:dynein complex binding"/>
    <property type="evidence" value="ECO:0007669"/>
    <property type="project" value="UniProtKB-UniRule"/>
</dbReference>
<comment type="subunit">
    <text evidence="14">May be a component of a dynein regulatory complex composed of at least lis-1 and nud-2. Interacts with nud-2.</text>
</comment>
<dbReference type="InterPro" id="IPR012590">
    <property type="entry name" value="POPLD_dom"/>
</dbReference>
<evidence type="ECO:0000256" key="4">
    <source>
        <dbReference type="ARBA" id="ARBA00022574"/>
    </source>
</evidence>
<dbReference type="GO" id="GO:0005737">
    <property type="term" value="C:cytoplasm"/>
    <property type="evidence" value="ECO:0007669"/>
    <property type="project" value="UniProtKB-UniRule"/>
</dbReference>
<dbReference type="Proteomes" id="UP000054826">
    <property type="component" value="Unassembled WGS sequence"/>
</dbReference>
<dbReference type="Pfam" id="PF06978">
    <property type="entry name" value="POP1_N"/>
    <property type="match status" value="2"/>
</dbReference>
<protein>
    <recommendedName>
        <fullName evidence="14">Lissencephaly-1 homolog</fullName>
    </recommendedName>
</protein>
<feature type="domain" description="Pop1 N-terminal" evidence="16">
    <location>
        <begin position="671"/>
        <end position="742"/>
    </location>
</feature>
<keyword evidence="7 14" id="KW-0493">Microtubule</keyword>
<dbReference type="EMBL" id="JYDR01000001">
    <property type="protein sequence ID" value="KRY79669.1"/>
    <property type="molecule type" value="Genomic_DNA"/>
</dbReference>
<keyword evidence="10 14" id="KW-0175">Coiled coil</keyword>
<comment type="similarity">
    <text evidence="14">Belongs to the WD repeat LIS1/nudF family.</text>
</comment>
<dbReference type="Pfam" id="PF08170">
    <property type="entry name" value="POPLD"/>
    <property type="match status" value="1"/>
</dbReference>
<evidence type="ECO:0000256" key="3">
    <source>
        <dbReference type="ARBA" id="ARBA00022490"/>
    </source>
</evidence>
<dbReference type="GO" id="GO:0007154">
    <property type="term" value="P:cell communication"/>
    <property type="evidence" value="ECO:0007669"/>
    <property type="project" value="UniProtKB-ARBA"/>
</dbReference>
<dbReference type="CDD" id="cd00200">
    <property type="entry name" value="WD40"/>
    <property type="match status" value="1"/>
</dbReference>
<dbReference type="GO" id="GO:0051225">
    <property type="term" value="P:spindle assembly"/>
    <property type="evidence" value="ECO:0007669"/>
    <property type="project" value="UniProtKB-ARBA"/>
</dbReference>
<dbReference type="InterPro" id="IPR015943">
    <property type="entry name" value="WD40/YVTN_repeat-like_dom_sf"/>
</dbReference>
<evidence type="ECO:0000256" key="11">
    <source>
        <dbReference type="ARBA" id="ARBA00023212"/>
    </source>
</evidence>
<dbReference type="SMART" id="SM00320">
    <property type="entry name" value="WD40"/>
    <property type="match status" value="7"/>
</dbReference>
<dbReference type="GO" id="GO:0005813">
    <property type="term" value="C:centrosome"/>
    <property type="evidence" value="ECO:0007669"/>
    <property type="project" value="UniProtKB-SubCell"/>
</dbReference>
<dbReference type="InterPro" id="IPR019775">
    <property type="entry name" value="WD40_repeat_CS"/>
</dbReference>
<dbReference type="InterPro" id="IPR017252">
    <property type="entry name" value="Dynein_regulator_LIS1"/>
</dbReference>
<dbReference type="Pfam" id="PF25173">
    <property type="entry name" value="Beta-prop_WDR3_1st"/>
    <property type="match status" value="1"/>
</dbReference>
<name>A0A0V1K5V1_TRIPS</name>
<dbReference type="InterPro" id="IPR001680">
    <property type="entry name" value="WD40_rpt"/>
</dbReference>
<dbReference type="SUPFAM" id="SSF50249">
    <property type="entry name" value="Nucleic acid-binding proteins"/>
    <property type="match status" value="1"/>
</dbReference>
<comment type="caution">
    <text evidence="21">The sequence shown here is derived from an EMBL/GenBank/DDBJ whole genome shotgun (WGS) entry which is preliminary data.</text>
</comment>
<dbReference type="GO" id="GO:0005874">
    <property type="term" value="C:microtubule"/>
    <property type="evidence" value="ECO:0007669"/>
    <property type="project" value="UniProtKB-KW"/>
</dbReference>
<dbReference type="GO" id="GO:0006909">
    <property type="term" value="P:phagocytosis"/>
    <property type="evidence" value="ECO:0007669"/>
    <property type="project" value="UniProtKB-ARBA"/>
</dbReference>
<keyword evidence="6" id="KW-0819">tRNA processing</keyword>
<evidence type="ECO:0000313" key="22">
    <source>
        <dbReference type="Proteomes" id="UP000054632"/>
    </source>
</evidence>
<proteinExistence type="inferred from homology"/>
<dbReference type="FunFam" id="2.130.10.10:FF:000342">
    <property type="entry name" value="Nuclear distribution protein PAC1"/>
    <property type="match status" value="1"/>
</dbReference>
<dbReference type="PANTHER" id="PTHR22731:SF3">
    <property type="entry name" value="RIBONUCLEASES P_MRP PROTEIN SUBUNIT POP1"/>
    <property type="match status" value="1"/>
</dbReference>
<dbReference type="Pfam" id="PF24951">
    <property type="entry name" value="LisH_PAC1"/>
    <property type="match status" value="1"/>
</dbReference>
<evidence type="ECO:0000313" key="20">
    <source>
        <dbReference type="EMBL" id="KRY79669.1"/>
    </source>
</evidence>
<evidence type="ECO:0000256" key="15">
    <source>
        <dbReference type="PROSITE-ProRule" id="PRU00221"/>
    </source>
</evidence>
<dbReference type="GO" id="GO:0000132">
    <property type="term" value="P:establishment of mitotic spindle orientation"/>
    <property type="evidence" value="ECO:0007669"/>
    <property type="project" value="UniProtKB-UniRule"/>
</dbReference>
<evidence type="ECO:0000256" key="12">
    <source>
        <dbReference type="ARBA" id="ARBA00023242"/>
    </source>
</evidence>
<keyword evidence="13 14" id="KW-0131">Cell cycle</keyword>
<evidence type="ECO:0000259" key="16">
    <source>
        <dbReference type="Pfam" id="PF06978"/>
    </source>
</evidence>
<dbReference type="Gene3D" id="2.40.50.140">
    <property type="entry name" value="Nucleic acid-binding proteins"/>
    <property type="match status" value="1"/>
</dbReference>
<dbReference type="PANTHER" id="PTHR22731">
    <property type="entry name" value="RIBONUCLEASES P/MRP PROTEIN SUBUNIT POP1"/>
    <property type="match status" value="1"/>
</dbReference>
<evidence type="ECO:0000256" key="13">
    <source>
        <dbReference type="ARBA" id="ARBA00023306"/>
    </source>
</evidence>
<feature type="repeat" description="WD" evidence="15">
    <location>
        <begin position="199"/>
        <end position="240"/>
    </location>
</feature>
<evidence type="ECO:0000313" key="23">
    <source>
        <dbReference type="Proteomes" id="UP000054826"/>
    </source>
</evidence>
<dbReference type="PROSITE" id="PS50082">
    <property type="entry name" value="WD_REPEATS_2"/>
    <property type="match status" value="7"/>
</dbReference>
<keyword evidence="9 14" id="KW-0498">Mitosis</keyword>
<dbReference type="InterPro" id="IPR056795">
    <property type="entry name" value="PAC1-like_LisH-like_dom"/>
</dbReference>
<dbReference type="GO" id="GO:0005655">
    <property type="term" value="C:nucleolar ribonuclease P complex"/>
    <property type="evidence" value="ECO:0007669"/>
    <property type="project" value="InterPro"/>
</dbReference>
<dbReference type="Pfam" id="PF00400">
    <property type="entry name" value="WD40"/>
    <property type="match status" value="3"/>
</dbReference>
<keyword evidence="8" id="KW-0677">Repeat</keyword>
<dbReference type="GO" id="GO:0051012">
    <property type="term" value="P:microtubule sliding"/>
    <property type="evidence" value="ECO:0007669"/>
    <property type="project" value="UniProtKB-UniRule"/>
</dbReference>
<dbReference type="InterPro" id="IPR006594">
    <property type="entry name" value="LisH"/>
</dbReference>
<dbReference type="GO" id="GO:0001682">
    <property type="term" value="P:tRNA 5'-leader removal"/>
    <property type="evidence" value="ECO:0007669"/>
    <property type="project" value="InterPro"/>
</dbReference>
<sequence>MMVLIVDQLRTSLYFRAEDFAQRIVVRSSQIEQDVQSFNCNLCGNQFYMLFSLKIFHILNFFLVTHRAIIDYLKTNGFSEAVEAFCRELDIPVEDGDKKFSGLLEKKWVSVIRLQKKVIDLEAKLSETEKEYILGAPTRDKRSPTEWIPRPPEKYSLSGHRASVVRVVFHPVFSLIATCSEDATIKIWDFETGDFEKTLKGHTDCVQDIAFDHTGKLLASCSADMSVKLWDFQTYDCIRTLNGHDHNVSSVAFLPSGDFLVSASRDKTIKLWELSTGYCVKTFTGHREWVRMVRVSPDGSLLASCGNDQTVRVWAVATKECKAELRDHDHVVECVCWANDSVIPHINEGTANGAAALQRQGPFLASGSRDKTIKIWDVSIGVCLFTLSDHDNWIRCLRFHPRGKYLLSVSDDKTMRIWSIAGRRCQKTIEAHNHFVTSLDFHETAPYVVTSSVDQTVKVIKRYWDDALLLGHVIKQASVGYEKLPCVRVRVRRNEYNEFLHAFYSKPTDFWALNKQSLASVGDMVLIRKMQSPLLPTVTHHLERIVFKHGRPIDPITKKRIIQDDLNIGYCKMSLLESCPRSVDAKSYVQRRVESISQLLAVVDNEMLPKGEVTHGPRTFLQRLPRHMRRRAMSRNLKRLPRRCRFRAQRLLENAKLKKKPPNRSRRRRPSNLLREYVRRQKKCRWLETHIWHAKRFRMVEAWSFKLALGSFQRSWRATFRDAAKHATIRDVSHMLLLRLSGEQSSLLNGLRRLCNSRLGLTFAAACTLDGSREGSSVLHRADQYPFHCIGPVNFLWQPSSSTGEHCGRILWLWIHPSVKEELVAELCRVFDMVEVEKGEDVGNEDVTDDDKFQSLTEFRMKNAQLLAVAEYCSSANENGVKLTIMDRMLLRFRLTGPKSTAILDQALNMRKSFQRISQLLNSEQSNWMKSYFLENPLLAGCLAKHTEAWTREVFWRNPAELAPRIVLSYLIRNPRLQFSFKKKLPDQSGSGNRTSDSCCALFDDHNDQLPFSPIWDDCFRAEVLRRKASQREIDKAKEQRIVKTAQTDMSHLESFVPVLLIQRPGSQDENDHLGCGWDLVIPSDWGMEFWLAMQYSTARAVGLDHSRTLAAERGVFHFPESWHDCLAGKTWNADCCERDLEAYKKRPKNRRLRYDKLKVKYPFQFPWSELNAAWTKMTNDGSYFVLRDREILNSLALFNEPKLDADFEAICLKALVQVRIRCLSRGTVKRYAMICMPNAEDVACLMNGQLRVVDMLSENFQMDESQKLENLADEELTINKQQGQEEEEEEEEEEFISFEQNEKEVLFDTLFDECLSVAVKKRKNHLPEQSTASVETANTAEDVNNRNVVGFAIDGGYSLSRGCGTGIGLCSYAALQKLISTSVKIHSGLFVLYRNKTTRKYFPAILNIAAADFSL</sequence>
<keyword evidence="11 14" id="KW-0206">Cytoskeleton</keyword>
<feature type="domain" description="POP1 C-terminal" evidence="18">
    <location>
        <begin position="1215"/>
        <end position="1409"/>
    </location>
</feature>
<evidence type="ECO:0000256" key="8">
    <source>
        <dbReference type="ARBA" id="ARBA00022737"/>
    </source>
</evidence>
<dbReference type="Gene3D" id="1.20.960.30">
    <property type="match status" value="1"/>
</dbReference>
<keyword evidence="4 15" id="KW-0853">WD repeat</keyword>
<dbReference type="PROSITE" id="PS50896">
    <property type="entry name" value="LISH"/>
    <property type="match status" value="1"/>
</dbReference>
<organism evidence="21 23">
    <name type="scientific">Trichinella pseudospiralis</name>
    <name type="common">Parasitic roundworm</name>
    <dbReference type="NCBI Taxonomy" id="6337"/>
    <lineage>
        <taxon>Eukaryota</taxon>
        <taxon>Metazoa</taxon>
        <taxon>Ecdysozoa</taxon>
        <taxon>Nematoda</taxon>
        <taxon>Enoplea</taxon>
        <taxon>Dorylaimia</taxon>
        <taxon>Trichinellida</taxon>
        <taxon>Trichinellidae</taxon>
        <taxon>Trichinella</taxon>
    </lineage>
</organism>
<dbReference type="InterPro" id="IPR055079">
    <property type="entry name" value="POP1_C"/>
</dbReference>
<evidence type="ECO:0000256" key="7">
    <source>
        <dbReference type="ARBA" id="ARBA00022701"/>
    </source>
</evidence>
<evidence type="ECO:0000256" key="14">
    <source>
        <dbReference type="HAMAP-Rule" id="MF_03141"/>
    </source>
</evidence>
<evidence type="ECO:0000256" key="6">
    <source>
        <dbReference type="ARBA" id="ARBA00022694"/>
    </source>
</evidence>
<dbReference type="PROSITE" id="PS50294">
    <property type="entry name" value="WD_REPEATS_REGION"/>
    <property type="match status" value="5"/>
</dbReference>
<comment type="function">
    <text evidence="14">Positively regulates the activity of the minus-end directed microtubule motor protein dynein. May enhance dynein-mediated microtubule sliding by targeting dynein to the microtubule plus end. Required for several dynein- and microtubule-dependent processes.</text>
</comment>
<feature type="repeat" description="WD" evidence="15">
    <location>
        <begin position="429"/>
        <end position="459"/>
    </location>
</feature>
<feature type="domain" description="POPLD" evidence="17">
    <location>
        <begin position="1077"/>
        <end position="1168"/>
    </location>
</feature>
<feature type="domain" description="PAC1-like LisH-like dimerisation" evidence="19">
    <location>
        <begin position="66"/>
        <end position="93"/>
    </location>
</feature>
<feature type="repeat" description="WD" evidence="15">
    <location>
        <begin position="157"/>
        <end position="198"/>
    </location>
</feature>
<feature type="domain" description="Pop1 N-terminal" evidence="16">
    <location>
        <begin position="618"/>
        <end position="669"/>
    </location>
</feature>
<dbReference type="InterPro" id="IPR009723">
    <property type="entry name" value="Pop1_N"/>
</dbReference>
<evidence type="ECO:0000256" key="5">
    <source>
        <dbReference type="ARBA" id="ARBA00022618"/>
    </source>
</evidence>
<evidence type="ECO:0000256" key="2">
    <source>
        <dbReference type="ARBA" id="ARBA00022448"/>
    </source>
</evidence>
<feature type="repeat" description="WD" evidence="15">
    <location>
        <begin position="387"/>
        <end position="428"/>
    </location>
</feature>
<dbReference type="PROSITE" id="PS00678">
    <property type="entry name" value="WD_REPEATS_1"/>
    <property type="match status" value="4"/>
</dbReference>
<dbReference type="GO" id="GO:0030286">
    <property type="term" value="C:dynein complex"/>
    <property type="evidence" value="ECO:0007669"/>
    <property type="project" value="UniProtKB-ARBA"/>
</dbReference>
<feature type="repeat" description="WD" evidence="15">
    <location>
        <begin position="241"/>
        <end position="282"/>
    </location>
</feature>
<keyword evidence="3 14" id="KW-0963">Cytoplasm</keyword>
<feature type="repeat" description="WD" evidence="15">
    <location>
        <begin position="361"/>
        <end position="386"/>
    </location>
</feature>
<dbReference type="GO" id="GO:0051299">
    <property type="term" value="P:centrosome separation"/>
    <property type="evidence" value="ECO:0007669"/>
    <property type="project" value="UniProtKB-ARBA"/>
</dbReference>
<dbReference type="GO" id="GO:0023052">
    <property type="term" value="P:signaling"/>
    <property type="evidence" value="ECO:0007669"/>
    <property type="project" value="UniProtKB-ARBA"/>
</dbReference>
<dbReference type="FunFam" id="1.20.960.30:FF:000002">
    <property type="entry name" value="Platelet-activating factor acetylhydrolase ib"/>
    <property type="match status" value="1"/>
</dbReference>
<evidence type="ECO:0000256" key="9">
    <source>
        <dbReference type="ARBA" id="ARBA00022776"/>
    </source>
</evidence>
<dbReference type="InterPro" id="IPR012340">
    <property type="entry name" value="NA-bd_OB-fold"/>
</dbReference>
<dbReference type="GO" id="GO:0000172">
    <property type="term" value="C:ribonuclease MRP complex"/>
    <property type="evidence" value="ECO:0007669"/>
    <property type="project" value="InterPro"/>
</dbReference>
<keyword evidence="12" id="KW-0539">Nucleus</keyword>
<reference evidence="22 23" key="1">
    <citation type="submission" date="2015-01" db="EMBL/GenBank/DDBJ databases">
        <title>Evolution of Trichinella species and genotypes.</title>
        <authorList>
            <person name="Korhonen P.K."/>
            <person name="Edoardo P."/>
            <person name="Giuseppe L.R."/>
            <person name="Gasser R.B."/>
        </authorList>
    </citation>
    <scope>NUCLEOTIDE SEQUENCE [LARGE SCALE GENOMIC DNA]</scope>
    <source>
        <strain evidence="20">ISS13</strain>
        <strain evidence="21">ISS176</strain>
    </source>
</reference>
<keyword evidence="5 14" id="KW-0132">Cell division</keyword>
<evidence type="ECO:0000259" key="17">
    <source>
        <dbReference type="Pfam" id="PF08170"/>
    </source>
</evidence>
<dbReference type="InterPro" id="IPR036322">
    <property type="entry name" value="WD40_repeat_dom_sf"/>
</dbReference>
<dbReference type="SUPFAM" id="SSF50978">
    <property type="entry name" value="WD40 repeat-like"/>
    <property type="match status" value="1"/>
</dbReference>
<dbReference type="HAMAP" id="MF_03141">
    <property type="entry name" value="lis1"/>
    <property type="match status" value="1"/>
</dbReference>
<comment type="domain">
    <text evidence="14">Dimerization mediated by the LisH domain may be required to activate dynein.</text>
</comment>
<evidence type="ECO:0000256" key="10">
    <source>
        <dbReference type="ARBA" id="ARBA00023054"/>
    </source>
</evidence>
<dbReference type="InterPro" id="IPR037190">
    <property type="entry name" value="LIS1_N"/>
</dbReference>
<evidence type="ECO:0000256" key="1">
    <source>
        <dbReference type="ARBA" id="ARBA00004123"/>
    </source>
</evidence>
<feature type="repeat" description="WD" evidence="15">
    <location>
        <begin position="283"/>
        <end position="324"/>
    </location>
</feature>